<dbReference type="eggNOG" id="ENOG502REX9">
    <property type="taxonomic scope" value="Eukaryota"/>
</dbReference>
<keyword evidence="2" id="KW-0812">Transmembrane</keyword>
<feature type="compositionally biased region" description="Basic and acidic residues" evidence="1">
    <location>
        <begin position="348"/>
        <end position="363"/>
    </location>
</feature>
<dbReference type="STRING" id="322104.A3LS64"/>
<sequence>MVYFPPTPTVDTHDKADLVVLAERAPSSSDPCKHSNAHGCTKPVAENSLTIALAVVIPVVVIMAILGFFLYKNYRKDKKEAMEHDPDFDENGEATALPDFPKGRPFPMEDPFHNRNSVRYPQSGFNRSTPSLVATTHGDPYLDNFVLPYHHQTGSKVSLDDYARNFGSNPGYSNRVSVARTRDSSLSGFHVPNLSSIPTNTNTNTSPQKSHLRKELSENSISKSPVKRVGDREYTNIPNVSTPSFRHDVTTIKLPGDAESTSSEDDEKDHSSEGLIHHNSEKFAVSYENESDNLRESSSQSFESVHNDHRDRSMNDQSQSGSRSPFDDNDPHTIDTTAQTADLIEGVNTEKKDARPNKELEKQ</sequence>
<feature type="compositionally biased region" description="Basic and acidic residues" evidence="1">
    <location>
        <begin position="268"/>
        <end position="281"/>
    </location>
</feature>
<feature type="region of interest" description="Disordered" evidence="1">
    <location>
        <begin position="82"/>
        <end position="130"/>
    </location>
</feature>
<protein>
    <submittedName>
        <fullName evidence="3">Uncharacterized protein</fullName>
    </submittedName>
</protein>
<dbReference type="Proteomes" id="UP000002258">
    <property type="component" value="Chromosome 3"/>
</dbReference>
<feature type="compositionally biased region" description="Basic and acidic residues" evidence="1">
    <location>
        <begin position="305"/>
        <end position="314"/>
    </location>
</feature>
<evidence type="ECO:0000256" key="1">
    <source>
        <dbReference type="SAM" id="MobiDB-lite"/>
    </source>
</evidence>
<feature type="transmembrane region" description="Helical" evidence="2">
    <location>
        <begin position="51"/>
        <end position="71"/>
    </location>
</feature>
<evidence type="ECO:0000313" key="4">
    <source>
        <dbReference type="Proteomes" id="UP000002258"/>
    </source>
</evidence>
<dbReference type="Pfam" id="PF08693">
    <property type="entry name" value="SKG6"/>
    <property type="match status" value="1"/>
</dbReference>
<evidence type="ECO:0000313" key="3">
    <source>
        <dbReference type="EMBL" id="ABN65512.2"/>
    </source>
</evidence>
<feature type="compositionally biased region" description="Low complexity" evidence="1">
    <location>
        <begin position="192"/>
        <end position="207"/>
    </location>
</feature>
<proteinExistence type="predicted"/>
<dbReference type="HOGENOM" id="CLU_764095_0_0_1"/>
<dbReference type="InterPro" id="IPR014805">
    <property type="entry name" value="SKG6/TOS2-like"/>
</dbReference>
<feature type="compositionally biased region" description="Polar residues" evidence="1">
    <location>
        <begin position="114"/>
        <end position="130"/>
    </location>
</feature>
<dbReference type="AlphaFoldDB" id="A3LS64"/>
<accession>A3LS64</accession>
<feature type="region of interest" description="Disordered" evidence="1">
    <location>
        <begin position="189"/>
        <end position="363"/>
    </location>
</feature>
<keyword evidence="2" id="KW-0472">Membrane</keyword>
<dbReference type="RefSeq" id="XP_001383541.2">
    <property type="nucleotide sequence ID" value="XM_001383504.1"/>
</dbReference>
<gene>
    <name evidence="3" type="ORF">PICST_67377</name>
</gene>
<organism evidence="3 4">
    <name type="scientific">Scheffersomyces stipitis (strain ATCC 58785 / CBS 6054 / NBRC 10063 / NRRL Y-11545)</name>
    <name type="common">Yeast</name>
    <name type="synonym">Pichia stipitis</name>
    <dbReference type="NCBI Taxonomy" id="322104"/>
    <lineage>
        <taxon>Eukaryota</taxon>
        <taxon>Fungi</taxon>
        <taxon>Dikarya</taxon>
        <taxon>Ascomycota</taxon>
        <taxon>Saccharomycotina</taxon>
        <taxon>Pichiomycetes</taxon>
        <taxon>Debaryomycetaceae</taxon>
        <taxon>Scheffersomyces</taxon>
    </lineage>
</organism>
<evidence type="ECO:0000256" key="2">
    <source>
        <dbReference type="SAM" id="Phobius"/>
    </source>
</evidence>
<dbReference type="OrthoDB" id="4035953at2759"/>
<feature type="non-terminal residue" evidence="3">
    <location>
        <position position="363"/>
    </location>
</feature>
<reference evidence="3 4" key="1">
    <citation type="journal article" date="2007" name="Nat. Biotechnol.">
        <title>Genome sequence of the lignocellulose-bioconverting and xylose-fermenting yeast Pichia stipitis.</title>
        <authorList>
            <person name="Jeffries T.W."/>
            <person name="Grigoriev I.V."/>
            <person name="Grimwood J."/>
            <person name="Laplaza J.M."/>
            <person name="Aerts A."/>
            <person name="Salamov A."/>
            <person name="Schmutz J."/>
            <person name="Lindquist E."/>
            <person name="Dehal P."/>
            <person name="Shapiro H."/>
            <person name="Jin Y.S."/>
            <person name="Passoth V."/>
            <person name="Richardson P.M."/>
        </authorList>
    </citation>
    <scope>NUCLEOTIDE SEQUENCE [LARGE SCALE GENOMIC DNA]</scope>
    <source>
        <strain evidence="4">ATCC 58785 / CBS 6054 / NBRC 10063 / NRRL Y-11545</strain>
    </source>
</reference>
<keyword evidence="2" id="KW-1133">Transmembrane helix</keyword>
<dbReference type="InParanoid" id="A3LS64"/>
<name>A3LS64_PICST</name>
<dbReference type="GeneID" id="4837879"/>
<dbReference type="EMBL" id="CP000497">
    <property type="protein sequence ID" value="ABN65512.2"/>
    <property type="molecule type" value="Genomic_DNA"/>
</dbReference>
<dbReference type="KEGG" id="pic:PICST_67377"/>
<keyword evidence="4" id="KW-1185">Reference proteome</keyword>